<dbReference type="InterPro" id="IPR027417">
    <property type="entry name" value="P-loop_NTPase"/>
</dbReference>
<dbReference type="PANTHER" id="PTHR47959">
    <property type="entry name" value="ATP-DEPENDENT RNA HELICASE RHLE-RELATED"/>
    <property type="match status" value="1"/>
</dbReference>
<sequence>MTPDTNLSDFGFDPRLCAAMAREGVAHPNEVQVKSWPHLLSGRDVILTAQTGSGKTITYLAALLQRLMAPTAANPIPAPQALILSPTRELAMQIAGILRNLARPFGISSVVIMGGEDRARQIKKLESGARIMVATPGRLIDLRRDGAVTLSHIATLIIDEVDRLLDEGFAAEVLEIAAGCADDAQLILCSATFPAALKDLTQQIRPKGFIRVDVKPEAAMPRQMHHQLAFITGQVKGDLLLASLQARRGRAIIFVNMKAEIDAVTRFLRKAGVMADILHGDMRQAARTKALRHFSEGRDHILVTTDVAARGLDINDVGLVVNYDFPPSVETYIHRAGRTARAGSRGLAISFCGPEKRHLVREVEKATKIRLKVIA</sequence>
<gene>
    <name evidence="8" type="ORF">DOFOFD_07850</name>
</gene>
<dbReference type="Pfam" id="PF00271">
    <property type="entry name" value="Helicase_C"/>
    <property type="match status" value="1"/>
</dbReference>
<feature type="domain" description="Helicase C-terminal" evidence="7">
    <location>
        <begin position="236"/>
        <end position="375"/>
    </location>
</feature>
<evidence type="ECO:0000256" key="1">
    <source>
        <dbReference type="ARBA" id="ARBA00022741"/>
    </source>
</evidence>
<dbReference type="InterPro" id="IPR014001">
    <property type="entry name" value="Helicase_ATP-bd"/>
</dbReference>
<evidence type="ECO:0000259" key="6">
    <source>
        <dbReference type="PROSITE" id="PS51192"/>
    </source>
</evidence>
<dbReference type="InterPro" id="IPR050079">
    <property type="entry name" value="DEAD_box_RNA_helicase"/>
</dbReference>
<dbReference type="PROSITE" id="PS51194">
    <property type="entry name" value="HELICASE_CTER"/>
    <property type="match status" value="1"/>
</dbReference>
<comment type="caution">
    <text evidence="8">The sequence shown here is derived from an EMBL/GenBank/DDBJ whole genome shotgun (WGS) entry which is preliminary data.</text>
</comment>
<comment type="similarity">
    <text evidence="5">Belongs to the DEAD box helicase family.</text>
</comment>
<feature type="domain" description="Helicase ATP-binding" evidence="6">
    <location>
        <begin position="36"/>
        <end position="211"/>
    </location>
</feature>
<dbReference type="InterPro" id="IPR011545">
    <property type="entry name" value="DEAD/DEAH_box_helicase_dom"/>
</dbReference>
<organism evidence="8 9">
    <name type="scientific">Sorlinia euscelidii</name>
    <dbReference type="NCBI Taxonomy" id="3081148"/>
    <lineage>
        <taxon>Bacteria</taxon>
        <taxon>Pseudomonadati</taxon>
        <taxon>Pseudomonadota</taxon>
        <taxon>Alphaproteobacteria</taxon>
        <taxon>Acetobacterales</taxon>
        <taxon>Acetobacteraceae</taxon>
        <taxon>Sorlinia</taxon>
    </lineage>
</organism>
<evidence type="ECO:0000256" key="3">
    <source>
        <dbReference type="ARBA" id="ARBA00022806"/>
    </source>
</evidence>
<dbReference type="InterPro" id="IPR001650">
    <property type="entry name" value="Helicase_C-like"/>
</dbReference>
<evidence type="ECO:0000256" key="4">
    <source>
        <dbReference type="ARBA" id="ARBA00022840"/>
    </source>
</evidence>
<proteinExistence type="inferred from homology"/>
<keyword evidence="4" id="KW-0067">ATP-binding</keyword>
<evidence type="ECO:0000256" key="5">
    <source>
        <dbReference type="ARBA" id="ARBA00038437"/>
    </source>
</evidence>
<dbReference type="PROSITE" id="PS51192">
    <property type="entry name" value="HELICASE_ATP_BIND_1"/>
    <property type="match status" value="1"/>
</dbReference>
<dbReference type="RefSeq" id="WP_394819816.1">
    <property type="nucleotide sequence ID" value="NZ_JAWJZY010000003.1"/>
</dbReference>
<dbReference type="CDD" id="cd18787">
    <property type="entry name" value="SF2_C_DEAD"/>
    <property type="match status" value="1"/>
</dbReference>
<evidence type="ECO:0000256" key="2">
    <source>
        <dbReference type="ARBA" id="ARBA00022801"/>
    </source>
</evidence>
<name>A0ABU7U253_9PROT</name>
<dbReference type="PANTHER" id="PTHR47959:SF1">
    <property type="entry name" value="ATP-DEPENDENT RNA HELICASE DBPA"/>
    <property type="match status" value="1"/>
</dbReference>
<keyword evidence="9" id="KW-1185">Reference proteome</keyword>
<keyword evidence="1" id="KW-0547">Nucleotide-binding</keyword>
<accession>A0ABU7U253</accession>
<keyword evidence="2" id="KW-0378">Hydrolase</keyword>
<evidence type="ECO:0000313" key="9">
    <source>
        <dbReference type="Proteomes" id="UP001312908"/>
    </source>
</evidence>
<protein>
    <recommendedName>
        <fullName evidence="10">DEAD/DEAH box helicase</fullName>
    </recommendedName>
</protein>
<dbReference type="SMART" id="SM00490">
    <property type="entry name" value="HELICc"/>
    <property type="match status" value="1"/>
</dbReference>
<dbReference type="Proteomes" id="UP001312908">
    <property type="component" value="Unassembled WGS sequence"/>
</dbReference>
<evidence type="ECO:0008006" key="10">
    <source>
        <dbReference type="Google" id="ProtNLM"/>
    </source>
</evidence>
<dbReference type="Pfam" id="PF00270">
    <property type="entry name" value="DEAD"/>
    <property type="match status" value="1"/>
</dbReference>
<dbReference type="SMART" id="SM00487">
    <property type="entry name" value="DEXDc"/>
    <property type="match status" value="1"/>
</dbReference>
<dbReference type="SUPFAM" id="SSF52540">
    <property type="entry name" value="P-loop containing nucleoside triphosphate hydrolases"/>
    <property type="match status" value="1"/>
</dbReference>
<keyword evidence="3" id="KW-0347">Helicase</keyword>
<dbReference type="Gene3D" id="3.40.50.300">
    <property type="entry name" value="P-loop containing nucleotide triphosphate hydrolases"/>
    <property type="match status" value="2"/>
</dbReference>
<dbReference type="EMBL" id="JAWJZY010000003">
    <property type="protein sequence ID" value="MEE8658922.1"/>
    <property type="molecule type" value="Genomic_DNA"/>
</dbReference>
<dbReference type="CDD" id="cd00268">
    <property type="entry name" value="DEADc"/>
    <property type="match status" value="1"/>
</dbReference>
<evidence type="ECO:0000313" key="8">
    <source>
        <dbReference type="EMBL" id="MEE8658922.1"/>
    </source>
</evidence>
<dbReference type="InterPro" id="IPR044742">
    <property type="entry name" value="DEAD/DEAH_RhlB"/>
</dbReference>
<reference evidence="8 9" key="1">
    <citation type="submission" date="2023-10" db="EMBL/GenBank/DDBJ databases">
        <title>Sorlinia euscelidii gen. nov., sp. nov., an acetic acid bacteria isolated from the gut of Euscelidius variegatus emitter.</title>
        <authorList>
            <person name="Michoud G."/>
            <person name="Marasco R."/>
            <person name="Seferji K."/>
            <person name="Gonella E."/>
            <person name="Garuglieri E."/>
            <person name="Alma A."/>
            <person name="Mapelli F."/>
            <person name="Borin S."/>
            <person name="Daffonchio D."/>
            <person name="Crotti E."/>
        </authorList>
    </citation>
    <scope>NUCLEOTIDE SEQUENCE [LARGE SCALE GENOMIC DNA]</scope>
    <source>
        <strain evidence="8 9">EV16P</strain>
    </source>
</reference>
<evidence type="ECO:0000259" key="7">
    <source>
        <dbReference type="PROSITE" id="PS51194"/>
    </source>
</evidence>